<keyword evidence="1" id="KW-1133">Transmembrane helix</keyword>
<gene>
    <name evidence="2" type="ORF">GCM10010151_18840</name>
</gene>
<evidence type="ECO:0000313" key="2">
    <source>
        <dbReference type="EMBL" id="GAA0329242.1"/>
    </source>
</evidence>
<keyword evidence="1" id="KW-0472">Membrane</keyword>
<accession>A0ABP3FZN3</accession>
<evidence type="ECO:0008006" key="4">
    <source>
        <dbReference type="Google" id="ProtNLM"/>
    </source>
</evidence>
<protein>
    <recommendedName>
        <fullName evidence="4">ABC transporter permease</fullName>
    </recommendedName>
</protein>
<comment type="caution">
    <text evidence="2">The sequence shown here is derived from an EMBL/GenBank/DDBJ whole genome shotgun (WGS) entry which is preliminary data.</text>
</comment>
<evidence type="ECO:0000313" key="3">
    <source>
        <dbReference type="Proteomes" id="UP001501822"/>
    </source>
</evidence>
<dbReference type="EMBL" id="BAAABM010000015">
    <property type="protein sequence ID" value="GAA0329242.1"/>
    <property type="molecule type" value="Genomic_DNA"/>
</dbReference>
<sequence length="317" mass="32298">MRLLRAELRKLNRPLLYGVAFAATLFCVLLAVGAASNTASDVAGAGRVPSSCAELRMPEGSACEATKVSGRARAALDRERELRTAKRTAAHLGPAAGGAEAAGLMASLPGVLAIALLAGGHVGGEWSGRTLKTVLTHCGRRERVLAAKLVSLWLAGAGLIAACWAALAVAGPILVRAYDLPSPHVSVAGELRHSAGQFGRALAVIAVFAVIGLLAAVVTRGSIGTMAATAGIFITVLALAGLPGTGRWTPATWVQEWMGFAAGLGSITRLPDNFWSRFIPATGSPPGPSAGLIGLAATFVAGALLAVALFRRSDVSQ</sequence>
<keyword evidence="1" id="KW-0812">Transmembrane</keyword>
<dbReference type="Proteomes" id="UP001501822">
    <property type="component" value="Unassembled WGS sequence"/>
</dbReference>
<organism evidence="2 3">
    <name type="scientific">Actinoallomurus spadix</name>
    <dbReference type="NCBI Taxonomy" id="79912"/>
    <lineage>
        <taxon>Bacteria</taxon>
        <taxon>Bacillati</taxon>
        <taxon>Actinomycetota</taxon>
        <taxon>Actinomycetes</taxon>
        <taxon>Streptosporangiales</taxon>
        <taxon>Thermomonosporaceae</taxon>
        <taxon>Actinoallomurus</taxon>
    </lineage>
</organism>
<feature type="transmembrane region" description="Helical" evidence="1">
    <location>
        <begin position="101"/>
        <end position="122"/>
    </location>
</feature>
<name>A0ABP3FZN3_9ACTN</name>
<keyword evidence="3" id="KW-1185">Reference proteome</keyword>
<evidence type="ECO:0000256" key="1">
    <source>
        <dbReference type="SAM" id="Phobius"/>
    </source>
</evidence>
<feature type="transmembrane region" description="Helical" evidence="1">
    <location>
        <begin position="150"/>
        <end position="178"/>
    </location>
</feature>
<reference evidence="3" key="1">
    <citation type="journal article" date="2019" name="Int. J. Syst. Evol. Microbiol.">
        <title>The Global Catalogue of Microorganisms (GCM) 10K type strain sequencing project: providing services to taxonomists for standard genome sequencing and annotation.</title>
        <authorList>
            <consortium name="The Broad Institute Genomics Platform"/>
            <consortium name="The Broad Institute Genome Sequencing Center for Infectious Disease"/>
            <person name="Wu L."/>
            <person name="Ma J."/>
        </authorList>
    </citation>
    <scope>NUCLEOTIDE SEQUENCE [LARGE SCALE GENOMIC DNA]</scope>
    <source>
        <strain evidence="3">JCM 3146</strain>
    </source>
</reference>
<feature type="transmembrane region" description="Helical" evidence="1">
    <location>
        <begin position="198"/>
        <end position="218"/>
    </location>
</feature>
<proteinExistence type="predicted"/>
<dbReference type="RefSeq" id="WP_252806939.1">
    <property type="nucleotide sequence ID" value="NZ_BAAABM010000015.1"/>
</dbReference>
<feature type="transmembrane region" description="Helical" evidence="1">
    <location>
        <begin position="290"/>
        <end position="310"/>
    </location>
</feature>
<feature type="transmembrane region" description="Helical" evidence="1">
    <location>
        <begin position="225"/>
        <end position="244"/>
    </location>
</feature>